<sequence length="275" mass="31565">MIQDLVQHIDRLIQQRPAAKTALTPFRELALLMVQVDPQTKPVELEKGVMDMKQQEGFPLFSRDDLPLDFNAAADLLKNFLGHLGATDRDDRKGLKKALKKARDTDGWSRNLFKIFLRQDEEALTLIAGEVDLNPKVIQFLGQVALIPSIYALRDAVSTNIDTDGWDYGYCPVCGSQPDMAYFAKTGRRYLHCELCGEEWVFSRIRCPFCDNEDQETLGYFEAEEEEGLRVYFCRECMRYLKTIDKKAFEEVAPLELENLATIHLDLLANENKFK</sequence>
<dbReference type="Gene3D" id="3.90.1670.10">
    <property type="entry name" value="FdhE-like domain"/>
    <property type="match status" value="1"/>
</dbReference>
<organism evidence="4 5">
    <name type="scientific">Candidatus Desulfacyla euxinica</name>
    <dbReference type="NCBI Taxonomy" id="2841693"/>
    <lineage>
        <taxon>Bacteria</taxon>
        <taxon>Deltaproteobacteria</taxon>
        <taxon>Candidatus Desulfacyla</taxon>
    </lineage>
</organism>
<evidence type="ECO:0000259" key="3">
    <source>
        <dbReference type="Pfam" id="PF24860"/>
    </source>
</evidence>
<dbReference type="InterPro" id="IPR024064">
    <property type="entry name" value="FdhE-like_sf"/>
</dbReference>
<evidence type="ECO:0000313" key="5">
    <source>
        <dbReference type="Proteomes" id="UP000650524"/>
    </source>
</evidence>
<evidence type="ECO:0000313" key="4">
    <source>
        <dbReference type="EMBL" id="MBC8177111.1"/>
    </source>
</evidence>
<dbReference type="EMBL" id="JACNJD010000187">
    <property type="protein sequence ID" value="MBC8177111.1"/>
    <property type="molecule type" value="Genomic_DNA"/>
</dbReference>
<dbReference type="Pfam" id="PF24859">
    <property type="entry name" value="FdhE_central"/>
    <property type="match status" value="1"/>
</dbReference>
<dbReference type="InterPro" id="IPR006452">
    <property type="entry name" value="Formate_DH_accessory"/>
</dbReference>
<dbReference type="GO" id="GO:0051604">
    <property type="term" value="P:protein maturation"/>
    <property type="evidence" value="ECO:0007669"/>
    <property type="project" value="TreeGrafter"/>
</dbReference>
<proteinExistence type="predicted"/>
<dbReference type="AlphaFoldDB" id="A0A8J6T6S4"/>
<evidence type="ECO:0000259" key="2">
    <source>
        <dbReference type="Pfam" id="PF24859"/>
    </source>
</evidence>
<feature type="domain" description="FdhE C-terminal" evidence="3">
    <location>
        <begin position="205"/>
        <end position="274"/>
    </location>
</feature>
<keyword evidence="1" id="KW-0963">Cytoplasm</keyword>
<dbReference type="SUPFAM" id="SSF144020">
    <property type="entry name" value="FdhE-like"/>
    <property type="match status" value="1"/>
</dbReference>
<dbReference type="Proteomes" id="UP000650524">
    <property type="component" value="Unassembled WGS sequence"/>
</dbReference>
<dbReference type="InterPro" id="IPR056796">
    <property type="entry name" value="FdhE_C"/>
</dbReference>
<dbReference type="PANTHER" id="PTHR37689">
    <property type="entry name" value="PROTEIN FDHE"/>
    <property type="match status" value="1"/>
</dbReference>
<dbReference type="PANTHER" id="PTHR37689:SF1">
    <property type="entry name" value="PROTEIN FDHE"/>
    <property type="match status" value="1"/>
</dbReference>
<dbReference type="GO" id="GO:0008199">
    <property type="term" value="F:ferric iron binding"/>
    <property type="evidence" value="ECO:0007669"/>
    <property type="project" value="TreeGrafter"/>
</dbReference>
<dbReference type="Pfam" id="PF24860">
    <property type="entry name" value="FdhE_C"/>
    <property type="match status" value="1"/>
</dbReference>
<comment type="caution">
    <text evidence="4">The sequence shown here is derived from an EMBL/GenBank/DDBJ whole genome shotgun (WGS) entry which is preliminary data.</text>
</comment>
<gene>
    <name evidence="4" type="ORF">H8E19_06855</name>
</gene>
<evidence type="ECO:0000256" key="1">
    <source>
        <dbReference type="ARBA" id="ARBA00022490"/>
    </source>
</evidence>
<accession>A0A8J6T6S4</accession>
<dbReference type="GO" id="GO:0005829">
    <property type="term" value="C:cytosol"/>
    <property type="evidence" value="ECO:0007669"/>
    <property type="project" value="TreeGrafter"/>
</dbReference>
<dbReference type="CDD" id="cd16341">
    <property type="entry name" value="FdhE"/>
    <property type="match status" value="1"/>
</dbReference>
<feature type="domain" description="FdhE central" evidence="2">
    <location>
        <begin position="170"/>
        <end position="204"/>
    </location>
</feature>
<name>A0A8J6T6S4_9DELT</name>
<dbReference type="InterPro" id="IPR056797">
    <property type="entry name" value="FdhE_central"/>
</dbReference>
<reference evidence="4 5" key="1">
    <citation type="submission" date="2020-08" db="EMBL/GenBank/DDBJ databases">
        <title>Bridging the membrane lipid divide: bacteria of the FCB group superphylum have the potential to synthesize archaeal ether lipids.</title>
        <authorList>
            <person name="Villanueva L."/>
            <person name="Von Meijenfeldt F.A.B."/>
            <person name="Westbye A.B."/>
            <person name="Yadav S."/>
            <person name="Hopmans E.C."/>
            <person name="Dutilh B.E."/>
            <person name="Sinninghe Damste J.S."/>
        </authorList>
    </citation>
    <scope>NUCLEOTIDE SEQUENCE [LARGE SCALE GENOMIC DNA]</scope>
    <source>
        <strain evidence="4">NIOZ-UU27</strain>
    </source>
</reference>
<protein>
    <submittedName>
        <fullName evidence="4">Formate dehydrogenase accessory protein FdhE</fullName>
    </submittedName>
</protein>